<dbReference type="Pfam" id="PF03008">
    <property type="entry name" value="DUF234"/>
    <property type="match status" value="1"/>
</dbReference>
<evidence type="ECO:0000259" key="2">
    <source>
        <dbReference type="Pfam" id="PF03008"/>
    </source>
</evidence>
<feature type="domain" description="ATPase" evidence="1">
    <location>
        <begin position="3"/>
        <end position="208"/>
    </location>
</feature>
<dbReference type="GO" id="GO:0005524">
    <property type="term" value="F:ATP binding"/>
    <property type="evidence" value="ECO:0007669"/>
    <property type="project" value="InterPro"/>
</dbReference>
<evidence type="ECO:0008006" key="5">
    <source>
        <dbReference type="Google" id="ProtNLM"/>
    </source>
</evidence>
<dbReference type="InterPro" id="IPR027417">
    <property type="entry name" value="P-loop_NTPase"/>
</dbReference>
<evidence type="ECO:0000313" key="3">
    <source>
        <dbReference type="EMBL" id="CEN38957.1"/>
    </source>
</evidence>
<dbReference type="EMBL" id="CDOD01000050">
    <property type="protein sequence ID" value="CEN38957.1"/>
    <property type="molecule type" value="Genomic_DNA"/>
</dbReference>
<dbReference type="Proteomes" id="UP000038055">
    <property type="component" value="Unassembled WGS sequence"/>
</dbReference>
<dbReference type="Pfam" id="PF01637">
    <property type="entry name" value="ATPase_2"/>
    <property type="match status" value="1"/>
</dbReference>
<dbReference type="InterPro" id="IPR004256">
    <property type="entry name" value="DUF234"/>
</dbReference>
<evidence type="ECO:0000259" key="1">
    <source>
        <dbReference type="Pfam" id="PF01637"/>
    </source>
</evidence>
<dbReference type="InterPro" id="IPR011579">
    <property type="entry name" value="ATPase_dom"/>
</dbReference>
<dbReference type="AlphaFoldDB" id="A0A0B7HM39"/>
<keyword evidence="4" id="KW-1185">Reference proteome</keyword>
<proteinExistence type="predicted"/>
<dbReference type="PANTHER" id="PTHR34704:SF1">
    <property type="entry name" value="ATPASE"/>
    <property type="match status" value="1"/>
</dbReference>
<dbReference type="eggNOG" id="COG1672">
    <property type="taxonomic scope" value="Bacteria"/>
</dbReference>
<name>A0A0B7HM39_9FLAO</name>
<evidence type="ECO:0000313" key="4">
    <source>
        <dbReference type="Proteomes" id="UP000038055"/>
    </source>
</evidence>
<protein>
    <recommendedName>
        <fullName evidence="5">ATPase</fullName>
    </recommendedName>
</protein>
<reference evidence="4" key="1">
    <citation type="submission" date="2015-01" db="EMBL/GenBank/DDBJ databases">
        <authorList>
            <person name="MANFREDI Pablo"/>
        </authorList>
    </citation>
    <scope>NUCLEOTIDE SEQUENCE [LARGE SCALE GENOMIC DNA]</scope>
    <source>
        <strain evidence="4">Ccyn2B</strain>
    </source>
</reference>
<dbReference type="Gene3D" id="3.40.50.300">
    <property type="entry name" value="P-loop containing nucleotide triphosphate hydrolases"/>
    <property type="match status" value="1"/>
</dbReference>
<sequence>MKFYNREKEIAKLLSIAEKSKQNAQLTVVTGRRRIGKTQLLLQTYKDTNFLYFFVAKKSEMLLCADFQQELSQKLGIPILGEVTSFSVLFEYVVRLSHQQNITLIIDEFQEFLAINPSIYSDLQRIWDLNKDKAQLNLIVSGSVVSLMYKIFENNKEPLFGRASHFIKLKAFETEVLKEVLLDFNPNYEPDDLLALYSFTGGVAKYVQLFMDNGWTTKSKMIAGMIDENSIFISEGKNLLVEEFGKEYSIYFSILTAISEGKNSRSEIENLLKKEIGGYLTKMERDFNLIRKNTPMFAKSETKNVKYTLEDNFLTFWFRFIYKYSHIIEIGAYGQLIKIIERDYTTFSGQMLEKFFKARAIESGQYTQIGNFWDRKGETEIDFIAVNDLEKTADFAEIKRKKGNINIEILKQKVYQLLQLHPQLTKYEHRFHAWSLEDLK</sequence>
<accession>A0A0B7HM39</accession>
<feature type="domain" description="DUF234" evidence="2">
    <location>
        <begin position="317"/>
        <end position="402"/>
    </location>
</feature>
<dbReference type="RefSeq" id="WP_041994121.1">
    <property type="nucleotide sequence ID" value="NZ_CDOD01000050.1"/>
</dbReference>
<dbReference type="PANTHER" id="PTHR34704">
    <property type="entry name" value="ATPASE"/>
    <property type="match status" value="1"/>
</dbReference>
<gene>
    <name evidence="3" type="ORF">CCYN2B_540002</name>
</gene>
<dbReference type="SUPFAM" id="SSF52540">
    <property type="entry name" value="P-loop containing nucleoside triphosphate hydrolases"/>
    <property type="match status" value="1"/>
</dbReference>
<dbReference type="STRING" id="28189.CCYN74_150008"/>
<organism evidence="3 4">
    <name type="scientific">Capnocytophaga cynodegmi</name>
    <dbReference type="NCBI Taxonomy" id="28189"/>
    <lineage>
        <taxon>Bacteria</taxon>
        <taxon>Pseudomonadati</taxon>
        <taxon>Bacteroidota</taxon>
        <taxon>Flavobacteriia</taxon>
        <taxon>Flavobacteriales</taxon>
        <taxon>Flavobacteriaceae</taxon>
        <taxon>Capnocytophaga</taxon>
    </lineage>
</organism>